<reference evidence="1 2" key="1">
    <citation type="submission" date="2015-10" db="EMBL/GenBank/DDBJ databases">
        <title>Large-scale maps of variable infection efficiencies in aquatic Bacteriodetes phage-host model systems.</title>
        <authorList>
            <person name="Holmfeldt K."/>
            <person name="Solonenko N."/>
            <person name="Howard-Varona C."/>
            <person name="Moreno M."/>
            <person name="Malmstrom R.R."/>
            <person name="Blow M.J."/>
            <person name="Sullivan M.B."/>
        </authorList>
    </citation>
    <scope>NUCLEOTIDE SEQUENCE [LARGE SCALE GENOMIC DNA]</scope>
</reference>
<accession>A0A0S2MXB0</accession>
<evidence type="ECO:0000313" key="1">
    <source>
        <dbReference type="EMBL" id="ALO80547.1"/>
    </source>
</evidence>
<proteinExistence type="predicted"/>
<evidence type="ECO:0000313" key="2">
    <source>
        <dbReference type="Proteomes" id="UP000226403"/>
    </source>
</evidence>
<protein>
    <submittedName>
        <fullName evidence="1">Uncharacterized protein</fullName>
    </submittedName>
</protein>
<name>A0A0S2MXB0_9CAUD</name>
<organism evidence="1 2">
    <name type="scientific">Cellulophaga phage phi17:2_18</name>
    <dbReference type="NCBI Taxonomy" id="1747283"/>
    <lineage>
        <taxon>Viruses</taxon>
        <taxon>Duplodnaviria</taxon>
        <taxon>Heunggongvirae</taxon>
        <taxon>Uroviricota</taxon>
        <taxon>Caudoviricetes</taxon>
        <taxon>Lightbulbvirus</taxon>
        <taxon>Lightbulbvirus Cba172</taxon>
    </lineage>
</organism>
<dbReference type="Proteomes" id="UP000226403">
    <property type="component" value="Segment"/>
</dbReference>
<dbReference type="EMBL" id="KT962247">
    <property type="protein sequence ID" value="ALO80547.1"/>
    <property type="molecule type" value="Genomic_DNA"/>
</dbReference>
<sequence length="183" mass="21337">MTQEQQKILAQISTDTILYFLREVRCTAIQIWQPLDVIGKAKEMGFEITEEQAIDIIADIRKNKDCVIGITWDTIENHIEDLIIKNSFTLNTVESGEVKFCSLETNDEVGNYWDDDSFGYYGLTKEQILNGECESFTVKKELTKERVKEEMELHNNDEAGINNQWTYEDAEYHLLLSDEFYKN</sequence>
<gene>
    <name evidence="1" type="ORF">Phi17218_144</name>
</gene>